<evidence type="ECO:0000313" key="1">
    <source>
        <dbReference type="EMBL" id="KLO04179.1"/>
    </source>
</evidence>
<evidence type="ECO:0000313" key="2">
    <source>
        <dbReference type="Proteomes" id="UP000053477"/>
    </source>
</evidence>
<dbReference type="EMBL" id="KQ086660">
    <property type="protein sequence ID" value="KLO04179.1"/>
    <property type="molecule type" value="Genomic_DNA"/>
</dbReference>
<keyword evidence="2" id="KW-1185">Reference proteome</keyword>
<accession>A0A0H2QXT5</accession>
<dbReference type="AlphaFoldDB" id="A0A0H2QXT5"/>
<dbReference type="Proteomes" id="UP000053477">
    <property type="component" value="Unassembled WGS sequence"/>
</dbReference>
<name>A0A0H2QXT5_9AGAM</name>
<gene>
    <name evidence="1" type="ORF">SCHPADRAFT_911798</name>
</gene>
<protein>
    <submittedName>
        <fullName evidence="1">Uncharacterized protein</fullName>
    </submittedName>
</protein>
<sequence length="119" mass="13936">MHSWYDDQPLNCDEMMVVEIARAIRKRIKGVPYFTVFGRVAPNACNVCYNTLRPEWFRSSEPTLRMMTYRCSVLYVLTLPVKPKPDSEEYSAEDGNENSFEGGFRIARKEIIQAEYLKR</sequence>
<organism evidence="1 2">
    <name type="scientific">Schizopora paradoxa</name>
    <dbReference type="NCBI Taxonomy" id="27342"/>
    <lineage>
        <taxon>Eukaryota</taxon>
        <taxon>Fungi</taxon>
        <taxon>Dikarya</taxon>
        <taxon>Basidiomycota</taxon>
        <taxon>Agaricomycotina</taxon>
        <taxon>Agaricomycetes</taxon>
        <taxon>Hymenochaetales</taxon>
        <taxon>Schizoporaceae</taxon>
        <taxon>Schizopora</taxon>
    </lineage>
</organism>
<proteinExistence type="predicted"/>
<dbReference type="InParanoid" id="A0A0H2QXT5"/>
<reference evidence="1 2" key="1">
    <citation type="submission" date="2015-04" db="EMBL/GenBank/DDBJ databases">
        <title>Complete genome sequence of Schizopora paradoxa KUC8140, a cosmopolitan wood degrader in East Asia.</title>
        <authorList>
            <consortium name="DOE Joint Genome Institute"/>
            <person name="Min B."/>
            <person name="Park H."/>
            <person name="Jang Y."/>
            <person name="Kim J.-J."/>
            <person name="Kim K.H."/>
            <person name="Pangilinan J."/>
            <person name="Lipzen A."/>
            <person name="Riley R."/>
            <person name="Grigoriev I.V."/>
            <person name="Spatafora J.W."/>
            <person name="Choi I.-G."/>
        </authorList>
    </citation>
    <scope>NUCLEOTIDE SEQUENCE [LARGE SCALE GENOMIC DNA]</scope>
    <source>
        <strain evidence="1 2">KUC8140</strain>
    </source>
</reference>